<keyword evidence="2" id="KW-1185">Reference proteome</keyword>
<protein>
    <submittedName>
        <fullName evidence="1">Uncharacterized protein</fullName>
    </submittedName>
</protein>
<proteinExistence type="predicted"/>
<reference evidence="1 2" key="1">
    <citation type="journal article" date="2021" name="BMC Genomics">
        <title>Datura genome reveals duplications of psychoactive alkaloid biosynthetic genes and high mutation rate following tissue culture.</title>
        <authorList>
            <person name="Rajewski A."/>
            <person name="Carter-House D."/>
            <person name="Stajich J."/>
            <person name="Litt A."/>
        </authorList>
    </citation>
    <scope>NUCLEOTIDE SEQUENCE [LARGE SCALE GENOMIC DNA]</scope>
    <source>
        <strain evidence="1">AR-01</strain>
    </source>
</reference>
<name>A0ABS8S3U9_DATST</name>
<accession>A0ABS8S3U9</accession>
<dbReference type="EMBL" id="JACEIK010000265">
    <property type="protein sequence ID" value="MCD7453765.1"/>
    <property type="molecule type" value="Genomic_DNA"/>
</dbReference>
<dbReference type="Proteomes" id="UP000823775">
    <property type="component" value="Unassembled WGS sequence"/>
</dbReference>
<organism evidence="1 2">
    <name type="scientific">Datura stramonium</name>
    <name type="common">Jimsonweed</name>
    <name type="synonym">Common thornapple</name>
    <dbReference type="NCBI Taxonomy" id="4076"/>
    <lineage>
        <taxon>Eukaryota</taxon>
        <taxon>Viridiplantae</taxon>
        <taxon>Streptophyta</taxon>
        <taxon>Embryophyta</taxon>
        <taxon>Tracheophyta</taxon>
        <taxon>Spermatophyta</taxon>
        <taxon>Magnoliopsida</taxon>
        <taxon>eudicotyledons</taxon>
        <taxon>Gunneridae</taxon>
        <taxon>Pentapetalae</taxon>
        <taxon>asterids</taxon>
        <taxon>lamiids</taxon>
        <taxon>Solanales</taxon>
        <taxon>Solanaceae</taxon>
        <taxon>Solanoideae</taxon>
        <taxon>Datureae</taxon>
        <taxon>Datura</taxon>
    </lineage>
</organism>
<sequence>MSLMKRELSWIRQVMSKIAPNELSMPQNIQLSRSVMPTVAMNKDYKYHGCLVLLKILHLLMVTPYDVQKFSM</sequence>
<gene>
    <name evidence="1" type="ORF">HAX54_022056</name>
</gene>
<evidence type="ECO:0000313" key="1">
    <source>
        <dbReference type="EMBL" id="MCD7453765.1"/>
    </source>
</evidence>
<comment type="caution">
    <text evidence="1">The sequence shown here is derived from an EMBL/GenBank/DDBJ whole genome shotgun (WGS) entry which is preliminary data.</text>
</comment>
<evidence type="ECO:0000313" key="2">
    <source>
        <dbReference type="Proteomes" id="UP000823775"/>
    </source>
</evidence>